<keyword evidence="1" id="KW-1133">Transmembrane helix</keyword>
<reference evidence="2" key="1">
    <citation type="submission" date="2021-01" db="EMBL/GenBank/DDBJ databases">
        <authorList>
            <consortium name="Genoscope - CEA"/>
            <person name="William W."/>
        </authorList>
    </citation>
    <scope>NUCLEOTIDE SEQUENCE</scope>
</reference>
<protein>
    <submittedName>
        <fullName evidence="2">(rape) hypothetical protein</fullName>
    </submittedName>
</protein>
<organism evidence="2">
    <name type="scientific">Brassica napus</name>
    <name type="common">Rape</name>
    <dbReference type="NCBI Taxonomy" id="3708"/>
    <lineage>
        <taxon>Eukaryota</taxon>
        <taxon>Viridiplantae</taxon>
        <taxon>Streptophyta</taxon>
        <taxon>Embryophyta</taxon>
        <taxon>Tracheophyta</taxon>
        <taxon>Spermatophyta</taxon>
        <taxon>Magnoliopsida</taxon>
        <taxon>eudicotyledons</taxon>
        <taxon>Gunneridae</taxon>
        <taxon>Pentapetalae</taxon>
        <taxon>rosids</taxon>
        <taxon>malvids</taxon>
        <taxon>Brassicales</taxon>
        <taxon>Brassicaceae</taxon>
        <taxon>Brassiceae</taxon>
        <taxon>Brassica</taxon>
    </lineage>
</organism>
<gene>
    <name evidence="2" type="ORF">DARMORV10_C03P19670.1</name>
</gene>
<evidence type="ECO:0000313" key="2">
    <source>
        <dbReference type="EMBL" id="CAF1699585.1"/>
    </source>
</evidence>
<proteinExistence type="predicted"/>
<name>A0A816I1H6_BRANA</name>
<feature type="transmembrane region" description="Helical" evidence="1">
    <location>
        <begin position="24"/>
        <end position="45"/>
    </location>
</feature>
<dbReference type="AlphaFoldDB" id="A0A816I1H6"/>
<keyword evidence="1" id="KW-0472">Membrane</keyword>
<dbReference type="Proteomes" id="UP001295469">
    <property type="component" value="Chromosome C03"/>
</dbReference>
<dbReference type="EMBL" id="HG994367">
    <property type="protein sequence ID" value="CAF1699585.1"/>
    <property type="molecule type" value="Genomic_DNA"/>
</dbReference>
<keyword evidence="1" id="KW-0812">Transmembrane</keyword>
<evidence type="ECO:0000256" key="1">
    <source>
        <dbReference type="SAM" id="Phobius"/>
    </source>
</evidence>
<sequence>MAENRGGGGCCPPMDLMLSEPMQLVQVIVRWNLLILPSLTLVISASSGSKT</sequence>
<accession>A0A816I1H6</accession>